<feature type="repeat" description="TPR" evidence="1">
    <location>
        <begin position="327"/>
        <end position="360"/>
    </location>
</feature>
<dbReference type="Pfam" id="PF13432">
    <property type="entry name" value="TPR_16"/>
    <property type="match status" value="1"/>
</dbReference>
<feature type="repeat" description="TPR" evidence="1">
    <location>
        <begin position="259"/>
        <end position="292"/>
    </location>
</feature>
<dbReference type="Pfam" id="PF23914">
    <property type="entry name" value="TPR_CcmH_CycH"/>
    <property type="match status" value="1"/>
</dbReference>
<evidence type="ECO:0000313" key="3">
    <source>
        <dbReference type="EMBL" id="ADN01726.1"/>
    </source>
</evidence>
<dbReference type="PANTHER" id="PTHR12558">
    <property type="entry name" value="CELL DIVISION CYCLE 16,23,27"/>
    <property type="match status" value="1"/>
</dbReference>
<reference key="1">
    <citation type="submission" date="2009-08" db="EMBL/GenBank/DDBJ databases">
        <title>The genome sequence of Spirochaeta thermophila DSM6192.</title>
        <authorList>
            <person name="Angelov A."/>
            <person name="Mientus M."/>
            <person name="Wittenberg S."/>
            <person name="Lehmann R."/>
            <person name="Liesegang H."/>
            <person name="Daniel R."/>
            <person name="Liebl W."/>
        </authorList>
    </citation>
    <scope>NUCLEOTIDE SEQUENCE</scope>
    <source>
        <strain>DSM 6192</strain>
    </source>
</reference>
<organism evidence="3 4">
    <name type="scientific">Winmispira thermophila (strain ATCC 49972 / DSM 6192 / RI 19.B1)</name>
    <name type="common">Spirochaeta thermophila</name>
    <dbReference type="NCBI Taxonomy" id="665571"/>
    <lineage>
        <taxon>Bacteria</taxon>
        <taxon>Pseudomonadati</taxon>
        <taxon>Spirochaetota</taxon>
        <taxon>Spirochaetia</taxon>
        <taxon>Winmispirales</taxon>
        <taxon>Winmispiraceae</taxon>
        <taxon>Winmispira</taxon>
    </lineage>
</organism>
<gene>
    <name evidence="3" type="ordered locus">STHERM_c07750</name>
</gene>
<feature type="repeat" description="TPR" evidence="1">
    <location>
        <begin position="89"/>
        <end position="122"/>
    </location>
</feature>
<dbReference type="InterPro" id="IPR056413">
    <property type="entry name" value="TPR_CcmH_CycH"/>
</dbReference>
<dbReference type="eggNOG" id="COG0457">
    <property type="taxonomic scope" value="Bacteria"/>
</dbReference>
<dbReference type="KEGG" id="sta:STHERM_c07750"/>
<dbReference type="SUPFAM" id="SSF48452">
    <property type="entry name" value="TPR-like"/>
    <property type="match status" value="2"/>
</dbReference>
<feature type="domain" description="Cytochrome c-type biogenesis protein H TPR" evidence="2">
    <location>
        <begin position="248"/>
        <end position="360"/>
    </location>
</feature>
<dbReference type="InterPro" id="IPR011990">
    <property type="entry name" value="TPR-like_helical_dom_sf"/>
</dbReference>
<sequence>MQEQKHDPLRHIVFISLPEDLDFSIEDFTIDPRIPLPVEPPPGKDAFSLEELSWEMILSGILKVLAYEPGDPHAAYYRRFAKAVRPSLTEELSETGVFKAKQGDYDLAEEIFLALIGLEPENPGHLLNLAVVYEERAKNYEKLGQEERAEEYRKNAAFTYNRLFLMEEGLPPTAYLNAGFFYAEQHDYATALTYLKRFLDHPEASPSRKGKVRALVEEIEKHHLYDELFQQAYEAIKGGREEEGIDLIRQFLEVYPEVWNAWFLLGWALRRKERYGEALEAFSRAESLHPGDADTLNELAICLIEEGRIEEAEEALNRALRKAPENTKIISNLAIVALKQHRVEEARRLFQVVLEFAPDDPLALQYLKMLEDEV</sequence>
<dbReference type="Proteomes" id="UP000001296">
    <property type="component" value="Chromosome"/>
</dbReference>
<dbReference type="PANTHER" id="PTHR12558:SF13">
    <property type="entry name" value="CELL DIVISION CYCLE PROTEIN 27 HOMOLOG"/>
    <property type="match status" value="1"/>
</dbReference>
<protein>
    <submittedName>
        <fullName evidence="3">TPR domain protein</fullName>
    </submittedName>
</protein>
<dbReference type="AlphaFoldDB" id="E0RRT9"/>
<accession>E0RRT9</accession>
<reference evidence="3 4" key="2">
    <citation type="journal article" date="2010" name="J. Bacteriol.">
        <title>Genome sequence of the polysaccharide-degrading, thermophilic anaerobe Spirochaeta thermophila DSM 6192.</title>
        <authorList>
            <person name="Angelov A."/>
            <person name="Liebl S."/>
            <person name="Ballschmiter M."/>
            <person name="Bomeke M."/>
            <person name="Lehmann R."/>
            <person name="Liesegang H."/>
            <person name="Daniel R."/>
            <person name="Liebl W."/>
        </authorList>
    </citation>
    <scope>NUCLEOTIDE SEQUENCE [LARGE SCALE GENOMIC DNA]</scope>
    <source>
        <strain evidence="4">ATCC 49972 / DSM 6192 / RI 19.B1</strain>
    </source>
</reference>
<dbReference type="RefSeq" id="WP_013313567.1">
    <property type="nucleotide sequence ID" value="NC_014484.1"/>
</dbReference>
<evidence type="ECO:0000259" key="2">
    <source>
        <dbReference type="Pfam" id="PF23914"/>
    </source>
</evidence>
<proteinExistence type="predicted"/>
<keyword evidence="1" id="KW-0802">TPR repeat</keyword>
<evidence type="ECO:0000256" key="1">
    <source>
        <dbReference type="PROSITE-ProRule" id="PRU00339"/>
    </source>
</evidence>
<dbReference type="PROSITE" id="PS50005">
    <property type="entry name" value="TPR"/>
    <property type="match status" value="4"/>
</dbReference>
<dbReference type="EMBL" id="CP001698">
    <property type="protein sequence ID" value="ADN01726.1"/>
    <property type="molecule type" value="Genomic_DNA"/>
</dbReference>
<name>E0RRT9_WINT6</name>
<dbReference type="SMART" id="SM00028">
    <property type="entry name" value="TPR"/>
    <property type="match status" value="6"/>
</dbReference>
<dbReference type="PaxDb" id="665571-STHERM_c07750"/>
<feature type="repeat" description="TPR" evidence="1">
    <location>
        <begin position="293"/>
        <end position="326"/>
    </location>
</feature>
<dbReference type="InterPro" id="IPR019734">
    <property type="entry name" value="TPR_rpt"/>
</dbReference>
<dbReference type="Gene3D" id="1.25.40.10">
    <property type="entry name" value="Tetratricopeptide repeat domain"/>
    <property type="match status" value="3"/>
</dbReference>
<dbReference type="HOGENOM" id="CLU_064073_0_0_12"/>
<evidence type="ECO:0000313" key="4">
    <source>
        <dbReference type="Proteomes" id="UP000001296"/>
    </source>
</evidence>